<dbReference type="InterPro" id="IPR001919">
    <property type="entry name" value="CBD2"/>
</dbReference>
<evidence type="ECO:0000313" key="4">
    <source>
        <dbReference type="Proteomes" id="UP000249341"/>
    </source>
</evidence>
<proteinExistence type="predicted"/>
<dbReference type="SMART" id="SM00637">
    <property type="entry name" value="CBD_II"/>
    <property type="match status" value="1"/>
</dbReference>
<sequence length="263" mass="26471">MTGSSFREGGFRDGLRDLLPWVPTIAGVSVLLCMVAVAATRLGPGATATSGEAAGLGPTQAMPGLWPGSSFSSSSGLESPPVSPPVLPPVDSSAVSGSPTVQSSYSPRQVAWSSSAPPPGSPGSPGSPVSSVSSVSSPPVSSPSSSRRPSPTPAPALPSAAGRYGVVGSYDAEFIGEVLVSNPTSAATDWVVELRFPSNVGDLRTSWVESAPQATLSRSGSTYIWRSGVPVNPGSSVALRFQFARTGAGDRPASCEVNNAPCS</sequence>
<dbReference type="GO" id="GO:0030247">
    <property type="term" value="F:polysaccharide binding"/>
    <property type="evidence" value="ECO:0007669"/>
    <property type="project" value="UniProtKB-UniRule"/>
</dbReference>
<dbReference type="GO" id="GO:0004553">
    <property type="term" value="F:hydrolase activity, hydrolyzing O-glycosyl compounds"/>
    <property type="evidence" value="ECO:0007669"/>
    <property type="project" value="InterPro"/>
</dbReference>
<dbReference type="RefSeq" id="WP_111652373.1">
    <property type="nucleotide sequence ID" value="NZ_JACHWI010000015.1"/>
</dbReference>
<dbReference type="OrthoDB" id="3405323at2"/>
<name>A0A327ZDE4_9ACTN</name>
<reference evidence="3 4" key="1">
    <citation type="submission" date="2018-06" db="EMBL/GenBank/DDBJ databases">
        <title>Genomic Encyclopedia of Type Strains, Phase III (KMG-III): the genomes of soil and plant-associated and newly described type strains.</title>
        <authorList>
            <person name="Whitman W."/>
        </authorList>
    </citation>
    <scope>NUCLEOTIDE SEQUENCE [LARGE SCALE GENOMIC DNA]</scope>
    <source>
        <strain evidence="3 4">CGMCC 4.7090</strain>
    </source>
</reference>
<organism evidence="3 4">
    <name type="scientific">Actinoplanes lutulentus</name>
    <dbReference type="NCBI Taxonomy" id="1287878"/>
    <lineage>
        <taxon>Bacteria</taxon>
        <taxon>Bacillati</taxon>
        <taxon>Actinomycetota</taxon>
        <taxon>Actinomycetes</taxon>
        <taxon>Micromonosporales</taxon>
        <taxon>Micromonosporaceae</taxon>
        <taxon>Actinoplanes</taxon>
    </lineage>
</organism>
<dbReference type="EMBL" id="QLMJ01000015">
    <property type="protein sequence ID" value="RAK31472.1"/>
    <property type="molecule type" value="Genomic_DNA"/>
</dbReference>
<evidence type="ECO:0000259" key="2">
    <source>
        <dbReference type="PROSITE" id="PS51173"/>
    </source>
</evidence>
<feature type="compositionally biased region" description="Low complexity" evidence="1">
    <location>
        <begin position="63"/>
        <end position="80"/>
    </location>
</feature>
<dbReference type="Proteomes" id="UP000249341">
    <property type="component" value="Unassembled WGS sequence"/>
</dbReference>
<feature type="compositionally biased region" description="Polar residues" evidence="1">
    <location>
        <begin position="97"/>
        <end position="107"/>
    </location>
</feature>
<feature type="region of interest" description="Disordered" evidence="1">
    <location>
        <begin position="48"/>
        <end position="162"/>
    </location>
</feature>
<dbReference type="Gene3D" id="2.60.40.290">
    <property type="match status" value="1"/>
</dbReference>
<protein>
    <submittedName>
        <fullName evidence="3">Cellulose binding domain-containing protein</fullName>
    </submittedName>
</protein>
<dbReference type="Pfam" id="PF00553">
    <property type="entry name" value="CBM_2"/>
    <property type="match status" value="1"/>
</dbReference>
<dbReference type="AlphaFoldDB" id="A0A327ZDE4"/>
<dbReference type="GO" id="GO:0005975">
    <property type="term" value="P:carbohydrate metabolic process"/>
    <property type="evidence" value="ECO:0007669"/>
    <property type="project" value="InterPro"/>
</dbReference>
<evidence type="ECO:0000313" key="3">
    <source>
        <dbReference type="EMBL" id="RAK31472.1"/>
    </source>
</evidence>
<dbReference type="SUPFAM" id="SSF49384">
    <property type="entry name" value="Carbohydrate-binding domain"/>
    <property type="match status" value="1"/>
</dbReference>
<gene>
    <name evidence="3" type="ORF">B0I29_115279</name>
</gene>
<dbReference type="InterPro" id="IPR008965">
    <property type="entry name" value="CBM2/CBM3_carb-bd_dom_sf"/>
</dbReference>
<comment type="caution">
    <text evidence="3">The sequence shown here is derived from an EMBL/GenBank/DDBJ whole genome shotgun (WGS) entry which is preliminary data.</text>
</comment>
<evidence type="ECO:0000256" key="1">
    <source>
        <dbReference type="SAM" id="MobiDB-lite"/>
    </source>
</evidence>
<dbReference type="PROSITE" id="PS51173">
    <property type="entry name" value="CBM2"/>
    <property type="match status" value="1"/>
</dbReference>
<feature type="domain" description="CBM2" evidence="2">
    <location>
        <begin position="151"/>
        <end position="263"/>
    </location>
</feature>
<feature type="compositionally biased region" description="Low complexity" evidence="1">
    <location>
        <begin position="124"/>
        <end position="149"/>
    </location>
</feature>
<dbReference type="InterPro" id="IPR012291">
    <property type="entry name" value="CBM2_carb-bd_dom_sf"/>
</dbReference>
<keyword evidence="4" id="KW-1185">Reference proteome</keyword>
<accession>A0A327ZDE4</accession>